<evidence type="ECO:0000256" key="1">
    <source>
        <dbReference type="ARBA" id="ARBA00004167"/>
    </source>
</evidence>
<evidence type="ECO:0000256" key="5">
    <source>
        <dbReference type="ARBA" id="ARBA00023136"/>
    </source>
</evidence>
<dbReference type="InterPro" id="IPR050739">
    <property type="entry name" value="MFP"/>
</dbReference>
<keyword evidence="4 6" id="KW-1133">Transmembrane helix</keyword>
<feature type="domain" description="AprE-like beta-barrel" evidence="7">
    <location>
        <begin position="262"/>
        <end position="351"/>
    </location>
</feature>
<comment type="caution">
    <text evidence="8">The sequence shown here is derived from an EMBL/GenBank/DDBJ whole genome shotgun (WGS) entry which is preliminary data.</text>
</comment>
<evidence type="ECO:0000313" key="9">
    <source>
        <dbReference type="Proteomes" id="UP000776252"/>
    </source>
</evidence>
<keyword evidence="3 6" id="KW-0812">Transmembrane</keyword>
<evidence type="ECO:0000313" key="8">
    <source>
        <dbReference type="EMBL" id="MBU3160889.1"/>
    </source>
</evidence>
<dbReference type="EMBL" id="JAHLDV010000038">
    <property type="protein sequence ID" value="MBU3160889.1"/>
    <property type="molecule type" value="Genomic_DNA"/>
</dbReference>
<comment type="similarity">
    <text evidence="2">Belongs to the membrane fusion protein (MFP) (TC 8.A.1) family.</text>
</comment>
<keyword evidence="5 6" id="KW-0472">Membrane</keyword>
<reference evidence="8 9" key="1">
    <citation type="submission" date="2021-06" db="EMBL/GenBank/DDBJ databases">
        <title>Clostridia strains as spoilage organisms.</title>
        <authorList>
            <person name="Wambui J."/>
            <person name="Stephan R."/>
            <person name="Stevens M.J.A."/>
        </authorList>
    </citation>
    <scope>NUCLEOTIDE SEQUENCE [LARGE SCALE GENOMIC DNA]</scope>
    <source>
        <strain evidence="8 9">DSM 14204</strain>
    </source>
</reference>
<sequence>MKLYNLNELTDSRVLYDKNPPKFMLYIIMLVTILLIMFLVWANHSVKTYMVKGQGIVTTENKSQIMAAVSGGVVNVSAIEGKDVIAGDTLVTLNPVESNLQSGEVDDQIKMFNKRIALLTRAEKDATALTNSFDKNKDDEAEFYNKLTNSYTKRKEFVVDEVALKSEAATKEQINQYKISQKIKSDGNYYDTILQFTTERTQLELEKEKLDIQRKALGKSSSEYKIVAPKDGKLHLTAPITKGMVLQAGSSIGSITNKDEKLIIETLLPSSERPRIKTGDEASVAVAGLNQAEYGTIKGKVLSIDQDATIDSEKGDVFFKVKVKLDKTYLEDKKGEKVNLTLGMVTETRVKYEEITYMKYFMQQIGVKFN</sequence>
<evidence type="ECO:0000259" key="7">
    <source>
        <dbReference type="Pfam" id="PF26002"/>
    </source>
</evidence>
<keyword evidence="9" id="KW-1185">Reference proteome</keyword>
<gene>
    <name evidence="8" type="ORF">KPL37_14175</name>
</gene>
<proteinExistence type="inferred from homology"/>
<feature type="transmembrane region" description="Helical" evidence="6">
    <location>
        <begin position="23"/>
        <end position="42"/>
    </location>
</feature>
<comment type="subcellular location">
    <subcellularLocation>
        <location evidence="1">Membrane</location>
        <topology evidence="1">Single-pass membrane protein</topology>
    </subcellularLocation>
</comment>
<evidence type="ECO:0000256" key="4">
    <source>
        <dbReference type="ARBA" id="ARBA00022989"/>
    </source>
</evidence>
<organism evidence="8 9">
    <name type="scientific">Clostridium frigoris</name>
    <dbReference type="NCBI Taxonomy" id="205327"/>
    <lineage>
        <taxon>Bacteria</taxon>
        <taxon>Bacillati</taxon>
        <taxon>Bacillota</taxon>
        <taxon>Clostridia</taxon>
        <taxon>Eubacteriales</taxon>
        <taxon>Clostridiaceae</taxon>
        <taxon>Clostridium</taxon>
    </lineage>
</organism>
<name>A0ABS6BWI0_9CLOT</name>
<dbReference type="InterPro" id="IPR058982">
    <property type="entry name" value="Beta-barrel_AprE"/>
</dbReference>
<dbReference type="Proteomes" id="UP000776252">
    <property type="component" value="Unassembled WGS sequence"/>
</dbReference>
<evidence type="ECO:0000256" key="6">
    <source>
        <dbReference type="SAM" id="Phobius"/>
    </source>
</evidence>
<evidence type="ECO:0000256" key="2">
    <source>
        <dbReference type="ARBA" id="ARBA00009477"/>
    </source>
</evidence>
<dbReference type="PANTHER" id="PTHR30386:SF26">
    <property type="entry name" value="TRANSPORT PROTEIN COMB"/>
    <property type="match status" value="1"/>
</dbReference>
<dbReference type="Pfam" id="PF26002">
    <property type="entry name" value="Beta-barrel_AprE"/>
    <property type="match status" value="1"/>
</dbReference>
<dbReference type="PANTHER" id="PTHR30386">
    <property type="entry name" value="MEMBRANE FUSION SUBUNIT OF EMRAB-TOLC MULTIDRUG EFFLUX PUMP"/>
    <property type="match status" value="1"/>
</dbReference>
<evidence type="ECO:0000256" key="3">
    <source>
        <dbReference type="ARBA" id="ARBA00022692"/>
    </source>
</evidence>
<protein>
    <submittedName>
        <fullName evidence="8">HlyD family secretion protein</fullName>
    </submittedName>
</protein>
<accession>A0ABS6BWI0</accession>